<protein>
    <submittedName>
        <fullName evidence="2">Uncharacterized protein</fullName>
    </submittedName>
</protein>
<dbReference type="AlphaFoldDB" id="A0A4V6ETT5"/>
<dbReference type="KEGG" id="sgra:EX895_004329"/>
<gene>
    <name evidence="2" type="ORF">EX895_004329</name>
</gene>
<dbReference type="EMBL" id="SRRM01000016">
    <property type="protein sequence ID" value="TKY86689.1"/>
    <property type="molecule type" value="Genomic_DNA"/>
</dbReference>
<keyword evidence="3" id="KW-1185">Reference proteome</keyword>
<evidence type="ECO:0000313" key="2">
    <source>
        <dbReference type="EMBL" id="TKY86689.1"/>
    </source>
</evidence>
<reference evidence="2 3" key="1">
    <citation type="submission" date="2019-05" db="EMBL/GenBank/DDBJ databases">
        <title>Sporisorium graminicola CBS 10092 draft sequencing and annotation.</title>
        <authorList>
            <person name="Solano-Gonzalez S."/>
            <person name="Caddick M.X."/>
            <person name="Darby A."/>
        </authorList>
    </citation>
    <scope>NUCLEOTIDE SEQUENCE [LARGE SCALE GENOMIC DNA]</scope>
    <source>
        <strain evidence="2 3">CBS 10092</strain>
    </source>
</reference>
<evidence type="ECO:0000256" key="1">
    <source>
        <dbReference type="SAM" id="MobiDB-lite"/>
    </source>
</evidence>
<comment type="caution">
    <text evidence="2">The sequence shown here is derived from an EMBL/GenBank/DDBJ whole genome shotgun (WGS) entry which is preliminary data.</text>
</comment>
<organism evidence="2 3">
    <name type="scientific">Sporisorium graminicola</name>
    <dbReference type="NCBI Taxonomy" id="280036"/>
    <lineage>
        <taxon>Eukaryota</taxon>
        <taxon>Fungi</taxon>
        <taxon>Dikarya</taxon>
        <taxon>Basidiomycota</taxon>
        <taxon>Ustilaginomycotina</taxon>
        <taxon>Ustilaginomycetes</taxon>
        <taxon>Ustilaginales</taxon>
        <taxon>Ustilaginaceae</taxon>
        <taxon>Sporisorium</taxon>
    </lineage>
</organism>
<feature type="region of interest" description="Disordered" evidence="1">
    <location>
        <begin position="1"/>
        <end position="99"/>
    </location>
</feature>
<dbReference type="OrthoDB" id="2536675at2759"/>
<name>A0A4V6ETT5_9BASI</name>
<evidence type="ECO:0000313" key="3">
    <source>
        <dbReference type="Proteomes" id="UP000306050"/>
    </source>
</evidence>
<dbReference type="RefSeq" id="XP_029738674.1">
    <property type="nucleotide sequence ID" value="XM_029884924.1"/>
</dbReference>
<dbReference type="GeneID" id="40727224"/>
<dbReference type="Proteomes" id="UP000306050">
    <property type="component" value="Chromosome SGRAM_3"/>
</dbReference>
<accession>A0A4V6ETT5</accession>
<sequence length="210" mass="22066">MRVSARAVRRQRKNAAATAAAEQSESVASHGTKEASAEGDAYAWHTFGSDDEVGPAATTRTNRDEEHDDSDAQLSSSDSEAEGTLISGTNAVPGAGGLTGTAVTMQQVDEDEDDDEDDDRPLGAPVWLSTTKRASSGSNLTNAATAAAAANPPAAEVKKEDTTVQLLFQGLRSDDAHAESSAEQDGWSGIERGRRIAFQYVQMLRAEGII</sequence>
<proteinExistence type="predicted"/>